<dbReference type="RefSeq" id="WP_200483984.1">
    <property type="nucleotide sequence ID" value="NZ_JAEPIV010000001.1"/>
</dbReference>
<gene>
    <name evidence="1" type="ORF">JJL56_01955</name>
</gene>
<evidence type="ECO:0000313" key="2">
    <source>
        <dbReference type="Proteomes" id="UP000654452"/>
    </source>
</evidence>
<evidence type="ECO:0000313" key="1">
    <source>
        <dbReference type="EMBL" id="MBK4717623.1"/>
    </source>
</evidence>
<keyword evidence="2" id="KW-1185">Reference proteome</keyword>
<organism evidence="1 2">
    <name type="scientific">Azospirillum aestuarii</name>
    <dbReference type="NCBI Taxonomy" id="2802052"/>
    <lineage>
        <taxon>Bacteria</taxon>
        <taxon>Pseudomonadati</taxon>
        <taxon>Pseudomonadota</taxon>
        <taxon>Alphaproteobacteria</taxon>
        <taxon>Rhodospirillales</taxon>
        <taxon>Azospirillaceae</taxon>
        <taxon>Azospirillum</taxon>
    </lineage>
</organism>
<name>A0ABS1HTJ8_9PROT</name>
<comment type="caution">
    <text evidence="1">The sequence shown here is derived from an EMBL/GenBank/DDBJ whole genome shotgun (WGS) entry which is preliminary data.</text>
</comment>
<proteinExistence type="predicted"/>
<protein>
    <submittedName>
        <fullName evidence="1">Uncharacterized protein</fullName>
    </submittedName>
</protein>
<dbReference type="Proteomes" id="UP000654452">
    <property type="component" value="Unassembled WGS sequence"/>
</dbReference>
<dbReference type="EMBL" id="JAEPIV010000001">
    <property type="protein sequence ID" value="MBK4717623.1"/>
    <property type="molecule type" value="Genomic_DNA"/>
</dbReference>
<sequence>MLKQSMANDPGSVFERIVGFAQDPRADHMMAIGFAMAVMEELGPHGWKLIDRERFLRADPGHNEESHWRTIERSMAGKNFICDHFFAVVQRLQSPVAAAVTITVLYRDLLADGMEQEAYGIAERVHLRLRQHMREM</sequence>
<reference evidence="1 2" key="1">
    <citation type="submission" date="2021-01" db="EMBL/GenBank/DDBJ databases">
        <title>Azospirillum sp. YIM DDC1 draft genome.</title>
        <authorList>
            <person name="Wang Y.-X."/>
        </authorList>
    </citation>
    <scope>NUCLEOTIDE SEQUENCE [LARGE SCALE GENOMIC DNA]</scope>
    <source>
        <strain evidence="1 2">YIM DDC1</strain>
    </source>
</reference>
<accession>A0ABS1HTJ8</accession>